<sequence length="146" mass="15222">MTRAQTTMDFAAGVSVFLVTVAFAFAFVPGITTPFTGAGAGDPVSANRIADDLATDSLGAPEDPYRLDAEQVSSFFADGTDPAARLPIESYRNVNATLETPDGAVAVVNGTTAAAGDAVPQDGDVTVAWRIVDVDDRTLELVVRVW</sequence>
<dbReference type="Pfam" id="PF23958">
    <property type="entry name" value="DUF7287"/>
    <property type="match status" value="1"/>
</dbReference>
<dbReference type="InterPro" id="IPR056613">
    <property type="entry name" value="DUF7287"/>
</dbReference>
<accession>A0ABD5NID8</accession>
<evidence type="ECO:0000313" key="1">
    <source>
        <dbReference type="EMBL" id="MFC3479012.1"/>
    </source>
</evidence>
<name>A0ABD5NID8_9EURY</name>
<gene>
    <name evidence="1" type="ORF">ACFOKC_14870</name>
</gene>
<protein>
    <submittedName>
        <fullName evidence="1">Uncharacterized protein</fullName>
    </submittedName>
</protein>
<organism evidence="1 2">
    <name type="scientific">Halobacterium litoreum</name>
    <dbReference type="NCBI Taxonomy" id="2039234"/>
    <lineage>
        <taxon>Archaea</taxon>
        <taxon>Methanobacteriati</taxon>
        <taxon>Methanobacteriota</taxon>
        <taxon>Stenosarchaea group</taxon>
        <taxon>Halobacteria</taxon>
        <taxon>Halobacteriales</taxon>
        <taxon>Halobacteriaceae</taxon>
        <taxon>Halobacterium</taxon>
    </lineage>
</organism>
<keyword evidence="2" id="KW-1185">Reference proteome</keyword>
<comment type="caution">
    <text evidence="1">The sequence shown here is derived from an EMBL/GenBank/DDBJ whole genome shotgun (WGS) entry which is preliminary data.</text>
</comment>
<dbReference type="GeneID" id="69117974"/>
<evidence type="ECO:0000313" key="2">
    <source>
        <dbReference type="Proteomes" id="UP001595660"/>
    </source>
</evidence>
<dbReference type="RefSeq" id="WP_232569346.1">
    <property type="nucleotide sequence ID" value="NZ_CP089466.1"/>
</dbReference>
<dbReference type="EMBL" id="JBHRWN010000002">
    <property type="protein sequence ID" value="MFC3479012.1"/>
    <property type="molecule type" value="Genomic_DNA"/>
</dbReference>
<dbReference type="AlphaFoldDB" id="A0ABD5NID8"/>
<proteinExistence type="predicted"/>
<reference evidence="1 2" key="1">
    <citation type="journal article" date="2019" name="Int. J. Syst. Evol. Microbiol.">
        <title>The Global Catalogue of Microorganisms (GCM) 10K type strain sequencing project: providing services to taxonomists for standard genome sequencing and annotation.</title>
        <authorList>
            <consortium name="The Broad Institute Genomics Platform"/>
            <consortium name="The Broad Institute Genome Sequencing Center for Infectious Disease"/>
            <person name="Wu L."/>
            <person name="Ma J."/>
        </authorList>
    </citation>
    <scope>NUCLEOTIDE SEQUENCE [LARGE SCALE GENOMIC DNA]</scope>
    <source>
        <strain evidence="1 2">CGMCC 1.12562</strain>
    </source>
</reference>
<dbReference type="Proteomes" id="UP001595660">
    <property type="component" value="Unassembled WGS sequence"/>
</dbReference>